<keyword evidence="2" id="KW-1185">Reference proteome</keyword>
<dbReference type="Proteomes" id="UP000265618">
    <property type="component" value="Unassembled WGS sequence"/>
</dbReference>
<dbReference type="AlphaFoldDB" id="A0A391NTV2"/>
<protein>
    <submittedName>
        <fullName evidence="1">Uncharacterized protein</fullName>
    </submittedName>
</protein>
<evidence type="ECO:0000313" key="2">
    <source>
        <dbReference type="Proteomes" id="UP000265618"/>
    </source>
</evidence>
<accession>A0A391NTV2</accession>
<sequence length="23" mass="2284">AVAQALRLAAHVASCPPASSIHL</sequence>
<evidence type="ECO:0000313" key="1">
    <source>
        <dbReference type="EMBL" id="GCA64517.1"/>
    </source>
</evidence>
<feature type="non-terminal residue" evidence="1">
    <location>
        <position position="1"/>
    </location>
</feature>
<proteinExistence type="predicted"/>
<dbReference type="EMBL" id="BDIP01007514">
    <property type="protein sequence ID" value="GCA64517.1"/>
    <property type="molecule type" value="Genomic_DNA"/>
</dbReference>
<reference evidence="1 2" key="1">
    <citation type="journal article" date="2018" name="PLoS ONE">
        <title>The draft genome of Kipferlia bialata reveals reductive genome evolution in fornicate parasites.</title>
        <authorList>
            <person name="Tanifuji G."/>
            <person name="Takabayashi S."/>
            <person name="Kume K."/>
            <person name="Takagi M."/>
            <person name="Nakayama T."/>
            <person name="Kamikawa R."/>
            <person name="Inagaki Y."/>
            <person name="Hashimoto T."/>
        </authorList>
    </citation>
    <scope>NUCLEOTIDE SEQUENCE [LARGE SCALE GENOMIC DNA]</scope>
    <source>
        <strain evidence="1">NY0173</strain>
    </source>
</reference>
<comment type="caution">
    <text evidence="1">The sequence shown here is derived from an EMBL/GenBank/DDBJ whole genome shotgun (WGS) entry which is preliminary data.</text>
</comment>
<name>A0A391NTV2_9EUKA</name>
<gene>
    <name evidence="1" type="ORF">KIPB_014524</name>
</gene>
<organism evidence="1 2">
    <name type="scientific">Kipferlia bialata</name>
    <dbReference type="NCBI Taxonomy" id="797122"/>
    <lineage>
        <taxon>Eukaryota</taxon>
        <taxon>Metamonada</taxon>
        <taxon>Carpediemonas-like organisms</taxon>
        <taxon>Kipferlia</taxon>
    </lineage>
</organism>